<evidence type="ECO:0000313" key="6">
    <source>
        <dbReference type="EMBL" id="AIF84559.1"/>
    </source>
</evidence>
<dbReference type="HOGENOM" id="CLU_114386_0_0_2"/>
<dbReference type="STRING" id="1459636.NTE_02510"/>
<dbReference type="InterPro" id="IPR036388">
    <property type="entry name" value="WH-like_DNA-bd_sf"/>
</dbReference>
<dbReference type="GO" id="GO:0006412">
    <property type="term" value="P:translation"/>
    <property type="evidence" value="ECO:0007669"/>
    <property type="project" value="UniProtKB-KW"/>
</dbReference>
<dbReference type="Proteomes" id="UP000028194">
    <property type="component" value="Chromosome"/>
</dbReference>
<keyword evidence="7" id="KW-1185">Reference proteome</keyword>
<dbReference type="GO" id="GO:0005524">
    <property type="term" value="F:ATP binding"/>
    <property type="evidence" value="ECO:0007669"/>
    <property type="project" value="UniProtKB-KW"/>
</dbReference>
<dbReference type="KEGG" id="nev:NTE_02510"/>
<dbReference type="GeneID" id="41598214"/>
<dbReference type="InterPro" id="IPR004115">
    <property type="entry name" value="GAD-like_sf"/>
</dbReference>
<dbReference type="InterPro" id="IPR029349">
    <property type="entry name" value="DUF4443"/>
</dbReference>
<keyword evidence="1" id="KW-0436">Ligase</keyword>
<keyword evidence="3" id="KW-0067">ATP-binding</keyword>
<evidence type="ECO:0000313" key="7">
    <source>
        <dbReference type="Proteomes" id="UP000028194"/>
    </source>
</evidence>
<feature type="domain" description="DUF4443" evidence="5">
    <location>
        <begin position="115"/>
        <end position="215"/>
    </location>
</feature>
<reference evidence="6 7" key="1">
    <citation type="journal article" date="2014" name="PLoS ONE">
        <title>Genome Sequence of Candidatus Nitrososphaera evergladensis from Group I.1b Enriched from Everglades Soil Reveals Novel Genomic Features of the Ammonia-Oxidizing Archaea.</title>
        <authorList>
            <person name="Zhalnina K.V."/>
            <person name="Dias R."/>
            <person name="Leonard M.T."/>
            <person name="Dorr de Quadros P."/>
            <person name="Camargo F.A."/>
            <person name="Drew J.C."/>
            <person name="Farmerie W.G."/>
            <person name="Daroub S.H."/>
            <person name="Triplett E.W."/>
        </authorList>
    </citation>
    <scope>NUCLEOTIDE SEQUENCE [LARGE SCALE GENOMIC DNA]</scope>
    <source>
        <strain evidence="6 7">SR1</strain>
    </source>
</reference>
<evidence type="ECO:0000256" key="1">
    <source>
        <dbReference type="ARBA" id="ARBA00022598"/>
    </source>
</evidence>
<dbReference type="GO" id="GO:0004812">
    <property type="term" value="F:aminoacyl-tRNA ligase activity"/>
    <property type="evidence" value="ECO:0007669"/>
    <property type="project" value="InterPro"/>
</dbReference>
<dbReference type="AlphaFoldDB" id="A0A075MZ83"/>
<dbReference type="Gene3D" id="1.10.10.10">
    <property type="entry name" value="Winged helix-like DNA-binding domain superfamily/Winged helix DNA-binding domain"/>
    <property type="match status" value="1"/>
</dbReference>
<protein>
    <recommendedName>
        <fullName evidence="5">DUF4443 domain-containing protein</fullName>
    </recommendedName>
</protein>
<evidence type="ECO:0000256" key="2">
    <source>
        <dbReference type="ARBA" id="ARBA00022741"/>
    </source>
</evidence>
<dbReference type="Gene3D" id="3.30.1360.30">
    <property type="entry name" value="GAD-like domain"/>
    <property type="match status" value="1"/>
</dbReference>
<keyword evidence="2" id="KW-0547">Nucleotide-binding</keyword>
<evidence type="ECO:0000256" key="4">
    <source>
        <dbReference type="ARBA" id="ARBA00022917"/>
    </source>
</evidence>
<proteinExistence type="predicted"/>
<dbReference type="Pfam" id="PF14544">
    <property type="entry name" value="DUF4443"/>
    <property type="match status" value="1"/>
</dbReference>
<dbReference type="InterPro" id="IPR036390">
    <property type="entry name" value="WH_DNA-bd_sf"/>
</dbReference>
<dbReference type="eggNOG" id="arCOG02103">
    <property type="taxonomic scope" value="Archaea"/>
</dbReference>
<sequence>MFRQPKIVHTFVRALEKVASRYAPSRLLSFGEVHVFVALQLMSRRGHVSRNALSKELALGGGAVKTLVKHMKMNGLIETSNGGTKMTAKGKDIFEGLASAIPAEMDLPRSQVALAKYNYAVLLREFGFAVRSGIEQRDAAIKMGATGATTLLYHDGRFAMPDDGRQDPLKKEQALKKELAEMLKPQEGDVVIIGSAERGMKAAELAAKSAALTTIMAHEKHAS</sequence>
<dbReference type="RefSeq" id="WP_226986977.1">
    <property type="nucleotide sequence ID" value="NZ_CP007174.1"/>
</dbReference>
<dbReference type="SUPFAM" id="SSF55261">
    <property type="entry name" value="GAD domain-like"/>
    <property type="match status" value="1"/>
</dbReference>
<keyword evidence="4" id="KW-0648">Protein biosynthesis</keyword>
<gene>
    <name evidence="6" type="ORF">NTE_02510</name>
</gene>
<dbReference type="SUPFAM" id="SSF46785">
    <property type="entry name" value="Winged helix' DNA-binding domain"/>
    <property type="match status" value="1"/>
</dbReference>
<dbReference type="GO" id="GO:0005737">
    <property type="term" value="C:cytoplasm"/>
    <property type="evidence" value="ECO:0007669"/>
    <property type="project" value="InterPro"/>
</dbReference>
<evidence type="ECO:0000256" key="3">
    <source>
        <dbReference type="ARBA" id="ARBA00022840"/>
    </source>
</evidence>
<evidence type="ECO:0000259" key="5">
    <source>
        <dbReference type="Pfam" id="PF14544"/>
    </source>
</evidence>
<name>A0A075MZ83_9ARCH</name>
<dbReference type="EMBL" id="CP007174">
    <property type="protein sequence ID" value="AIF84559.1"/>
    <property type="molecule type" value="Genomic_DNA"/>
</dbReference>
<organism evidence="6 7">
    <name type="scientific">Candidatus Nitrososphaera evergladensis SR1</name>
    <dbReference type="NCBI Taxonomy" id="1459636"/>
    <lineage>
        <taxon>Archaea</taxon>
        <taxon>Nitrososphaerota</taxon>
        <taxon>Nitrososphaeria</taxon>
        <taxon>Nitrososphaerales</taxon>
        <taxon>Nitrososphaeraceae</taxon>
        <taxon>Nitrososphaera</taxon>
    </lineage>
</organism>
<accession>A0A075MZ83</accession>